<name>A0ACC2TKE3_9FUNG</name>
<evidence type="ECO:0000313" key="1">
    <source>
        <dbReference type="EMBL" id="KAJ9074971.1"/>
    </source>
</evidence>
<gene>
    <name evidence="1" type="ORF">DSO57_1000914</name>
</gene>
<comment type="caution">
    <text evidence="1">The sequence shown here is derived from an EMBL/GenBank/DDBJ whole genome shotgun (WGS) entry which is preliminary data.</text>
</comment>
<proteinExistence type="predicted"/>
<reference evidence="1" key="1">
    <citation type="submission" date="2022-04" db="EMBL/GenBank/DDBJ databases">
        <title>Genome of the entomopathogenic fungus Entomophthora muscae.</title>
        <authorList>
            <person name="Elya C."/>
            <person name="Lovett B.R."/>
            <person name="Lee E."/>
            <person name="Macias A.M."/>
            <person name="Hajek A.E."/>
            <person name="De Bivort B.L."/>
            <person name="Kasson M.T."/>
            <person name="De Fine Licht H.H."/>
            <person name="Stajich J.E."/>
        </authorList>
    </citation>
    <scope>NUCLEOTIDE SEQUENCE</scope>
    <source>
        <strain evidence="1">Berkeley</strain>
    </source>
</reference>
<accession>A0ACC2TKE3</accession>
<dbReference type="Proteomes" id="UP001165960">
    <property type="component" value="Unassembled WGS sequence"/>
</dbReference>
<sequence>MFISYYKLSIAFDNFGAQGKAATQKGKKKVKKRMFIGAFLDVSAKGSVYYQTNPYFTNGCKYSHILSGLINSWDGSDSKHWVLLSHQMEGSSTALKAIQGRGQQASVYPASHTDIHLAGYVFFNVGDTVWESHSRAFNNLYLGVLDHNSLFGYQMVADLFAQIVFHVNMGNCDSPHVWWFAGGANVGQEKVWLFVAGRGLVGNDDY</sequence>
<organism evidence="1 2">
    <name type="scientific">Entomophthora muscae</name>
    <dbReference type="NCBI Taxonomy" id="34485"/>
    <lineage>
        <taxon>Eukaryota</taxon>
        <taxon>Fungi</taxon>
        <taxon>Fungi incertae sedis</taxon>
        <taxon>Zoopagomycota</taxon>
        <taxon>Entomophthoromycotina</taxon>
        <taxon>Entomophthoromycetes</taxon>
        <taxon>Entomophthorales</taxon>
        <taxon>Entomophthoraceae</taxon>
        <taxon>Entomophthora</taxon>
    </lineage>
</organism>
<keyword evidence="2" id="KW-1185">Reference proteome</keyword>
<evidence type="ECO:0000313" key="2">
    <source>
        <dbReference type="Proteomes" id="UP001165960"/>
    </source>
</evidence>
<dbReference type="EMBL" id="QTSX02002842">
    <property type="protein sequence ID" value="KAJ9074971.1"/>
    <property type="molecule type" value="Genomic_DNA"/>
</dbReference>
<protein>
    <submittedName>
        <fullName evidence="1">Uncharacterized protein</fullName>
    </submittedName>
</protein>